<protein>
    <submittedName>
        <fullName evidence="2">NUDIX hydrolase</fullName>
    </submittedName>
</protein>
<reference key="2">
    <citation type="submission" date="2011-04" db="EMBL/GenBank/DDBJ databases">
        <title>Complete sequence of chromosome of Haliscomenobacter hydrossis DSM 1100.</title>
        <authorList>
            <consortium name="US DOE Joint Genome Institute (JGI-PGF)"/>
            <person name="Lucas S."/>
            <person name="Han J."/>
            <person name="Lapidus A."/>
            <person name="Bruce D."/>
            <person name="Goodwin L."/>
            <person name="Pitluck S."/>
            <person name="Peters L."/>
            <person name="Kyrpides N."/>
            <person name="Mavromatis K."/>
            <person name="Ivanova N."/>
            <person name="Ovchinnikova G."/>
            <person name="Pagani I."/>
            <person name="Daligault H."/>
            <person name="Detter J.C."/>
            <person name="Han C."/>
            <person name="Land M."/>
            <person name="Hauser L."/>
            <person name="Markowitz V."/>
            <person name="Cheng J.-F."/>
            <person name="Hugenholtz P."/>
            <person name="Woyke T."/>
            <person name="Wu D."/>
            <person name="Verbarg S."/>
            <person name="Frueling A."/>
            <person name="Brambilla E."/>
            <person name="Klenk H.-P."/>
            <person name="Eisen J.A."/>
        </authorList>
    </citation>
    <scope>NUCLEOTIDE SEQUENCE</scope>
    <source>
        <strain>DSM 1100</strain>
    </source>
</reference>
<dbReference type="Pfam" id="PF00293">
    <property type="entry name" value="NUDIX"/>
    <property type="match status" value="1"/>
</dbReference>
<accession>F4KX41</accession>
<dbReference type="InterPro" id="IPR000086">
    <property type="entry name" value="NUDIX_hydrolase_dom"/>
</dbReference>
<keyword evidence="3" id="KW-1185">Reference proteome</keyword>
<dbReference type="InterPro" id="IPR054105">
    <property type="entry name" value="WHD_NrtR"/>
</dbReference>
<dbReference type="EMBL" id="CP002691">
    <property type="protein sequence ID" value="AEE48269.1"/>
    <property type="molecule type" value="Genomic_DNA"/>
</dbReference>
<dbReference type="eggNOG" id="COG4111">
    <property type="taxonomic scope" value="Bacteria"/>
</dbReference>
<dbReference type="AlphaFoldDB" id="F4KX41"/>
<proteinExistence type="predicted"/>
<dbReference type="Gene3D" id="1.10.10.10">
    <property type="entry name" value="Winged helix-like DNA-binding domain superfamily/Winged helix DNA-binding domain"/>
    <property type="match status" value="1"/>
</dbReference>
<dbReference type="STRING" id="760192.Halhy_0357"/>
<gene>
    <name evidence="2" type="ordered locus">Halhy_0357</name>
</gene>
<dbReference type="GO" id="GO:0016787">
    <property type="term" value="F:hydrolase activity"/>
    <property type="evidence" value="ECO:0007669"/>
    <property type="project" value="UniProtKB-KW"/>
</dbReference>
<dbReference type="eggNOG" id="COG1051">
    <property type="taxonomic scope" value="Bacteria"/>
</dbReference>
<dbReference type="SUPFAM" id="SSF55811">
    <property type="entry name" value="Nudix"/>
    <property type="match status" value="1"/>
</dbReference>
<name>F4KX41_HALH1</name>
<evidence type="ECO:0000313" key="3">
    <source>
        <dbReference type="Proteomes" id="UP000008461"/>
    </source>
</evidence>
<dbReference type="KEGG" id="hhy:Halhy_0357"/>
<organism evidence="2 3">
    <name type="scientific">Haliscomenobacter hydrossis (strain ATCC 27775 / DSM 1100 / LMG 10767 / O)</name>
    <dbReference type="NCBI Taxonomy" id="760192"/>
    <lineage>
        <taxon>Bacteria</taxon>
        <taxon>Pseudomonadati</taxon>
        <taxon>Bacteroidota</taxon>
        <taxon>Saprospiria</taxon>
        <taxon>Saprospirales</taxon>
        <taxon>Haliscomenobacteraceae</taxon>
        <taxon>Haliscomenobacter</taxon>
    </lineage>
</organism>
<dbReference type="HOGENOM" id="CLU_037162_3_1_10"/>
<sequence>MTEANFTYRADSFKVAIDCILLGFDQRELKILLIHRNFEPAKGSWSLMGGFLNRDESLNDSAKRILYQLTGLEDIYLEQIFVFGDINRDPVERVLSVCFYALIKIEDYDEALGKSHDAHWFPVQKRPKLVFDHEQMVEATLNRLRRRAGYQPIGFELLPEKFTMMQLLNLYEAIYQRSFDVGNFSKKILSLGILVKTDEKLRGGSKKGSYLYSFDQERYDSVKEKGFRIIG</sequence>
<dbReference type="SUPFAM" id="SSF46785">
    <property type="entry name" value="Winged helix' DNA-binding domain"/>
    <property type="match status" value="1"/>
</dbReference>
<keyword evidence="2" id="KW-0378">Hydrolase</keyword>
<evidence type="ECO:0000259" key="1">
    <source>
        <dbReference type="PROSITE" id="PS51462"/>
    </source>
</evidence>
<dbReference type="Pfam" id="PF21906">
    <property type="entry name" value="WHD_NrtR"/>
    <property type="match status" value="1"/>
</dbReference>
<dbReference type="OrthoDB" id="9786141at2"/>
<dbReference type="PANTHER" id="PTHR43736">
    <property type="entry name" value="ADP-RIBOSE PYROPHOSPHATASE"/>
    <property type="match status" value="1"/>
</dbReference>
<reference evidence="2 3" key="1">
    <citation type="journal article" date="2011" name="Stand. Genomic Sci.">
        <title>Complete genome sequence of Haliscomenobacter hydrossis type strain (O).</title>
        <authorList>
            <consortium name="US DOE Joint Genome Institute (JGI-PGF)"/>
            <person name="Daligault H."/>
            <person name="Lapidus A."/>
            <person name="Zeytun A."/>
            <person name="Nolan M."/>
            <person name="Lucas S."/>
            <person name="Del Rio T.G."/>
            <person name="Tice H."/>
            <person name="Cheng J.F."/>
            <person name="Tapia R."/>
            <person name="Han C."/>
            <person name="Goodwin L."/>
            <person name="Pitluck S."/>
            <person name="Liolios K."/>
            <person name="Pagani I."/>
            <person name="Ivanova N."/>
            <person name="Huntemann M."/>
            <person name="Mavromatis K."/>
            <person name="Mikhailova N."/>
            <person name="Pati A."/>
            <person name="Chen A."/>
            <person name="Palaniappan K."/>
            <person name="Land M."/>
            <person name="Hauser L."/>
            <person name="Brambilla E.M."/>
            <person name="Rohde M."/>
            <person name="Verbarg S."/>
            <person name="Goker M."/>
            <person name="Bristow J."/>
            <person name="Eisen J.A."/>
            <person name="Markowitz V."/>
            <person name="Hugenholtz P."/>
            <person name="Kyrpides N.C."/>
            <person name="Klenk H.P."/>
            <person name="Woyke T."/>
        </authorList>
    </citation>
    <scope>NUCLEOTIDE SEQUENCE [LARGE SCALE GENOMIC DNA]</scope>
    <source>
        <strain evidence="3">ATCC 27775 / DSM 1100 / LMG 10767 / O</strain>
    </source>
</reference>
<dbReference type="InterPro" id="IPR036390">
    <property type="entry name" value="WH_DNA-bd_sf"/>
</dbReference>
<evidence type="ECO:0000313" key="2">
    <source>
        <dbReference type="EMBL" id="AEE48269.1"/>
    </source>
</evidence>
<dbReference type="CDD" id="cd18873">
    <property type="entry name" value="NUDIX_NadM_like"/>
    <property type="match status" value="1"/>
</dbReference>
<dbReference type="PROSITE" id="PS51462">
    <property type="entry name" value="NUDIX"/>
    <property type="match status" value="1"/>
</dbReference>
<dbReference type="InterPro" id="IPR036388">
    <property type="entry name" value="WH-like_DNA-bd_sf"/>
</dbReference>
<feature type="domain" description="Nudix hydrolase" evidence="1">
    <location>
        <begin position="12"/>
        <end position="144"/>
    </location>
</feature>
<dbReference type="Proteomes" id="UP000008461">
    <property type="component" value="Chromosome"/>
</dbReference>
<dbReference type="PANTHER" id="PTHR43736:SF4">
    <property type="entry name" value="SLR1690 PROTEIN"/>
    <property type="match status" value="1"/>
</dbReference>
<dbReference type="Gene3D" id="3.90.79.10">
    <property type="entry name" value="Nucleoside Triphosphate Pyrophosphohydrolase"/>
    <property type="match status" value="1"/>
</dbReference>
<dbReference type="InterPro" id="IPR015797">
    <property type="entry name" value="NUDIX_hydrolase-like_dom_sf"/>
</dbReference>